<dbReference type="InterPro" id="IPR012336">
    <property type="entry name" value="Thioredoxin-like_fold"/>
</dbReference>
<evidence type="ECO:0000313" key="3">
    <source>
        <dbReference type="EMBL" id="HIX55760.1"/>
    </source>
</evidence>
<organism evidence="3 4">
    <name type="scientific">Candidatus Sphingobacterium stercoripullorum</name>
    <dbReference type="NCBI Taxonomy" id="2838759"/>
    <lineage>
        <taxon>Bacteria</taxon>
        <taxon>Pseudomonadati</taxon>
        <taxon>Bacteroidota</taxon>
        <taxon>Sphingobacteriia</taxon>
        <taxon>Sphingobacteriales</taxon>
        <taxon>Sphingobacteriaceae</taxon>
        <taxon>Sphingobacterium</taxon>
    </lineage>
</organism>
<feature type="chain" id="PRO_5039259251" evidence="1">
    <location>
        <begin position="25"/>
        <end position="171"/>
    </location>
</feature>
<evidence type="ECO:0000256" key="1">
    <source>
        <dbReference type="SAM" id="SignalP"/>
    </source>
</evidence>
<sequence length="171" mass="19934">MTFNKRKIRLILFSLVLFATYSSALGQTQASKSELKDFGKFYLLADTTKFITKANLPKKGQILLMLYDPYCDFCDTFLNKLHKEMDTYKDLQVYLISLSQQKEVEEFQKKHSKDIASRKNVHFLRDKDYGFLLTFDPDMFPSILLFDASRERLLARTDGIDDIASIFKALK</sequence>
<dbReference type="Proteomes" id="UP000824156">
    <property type="component" value="Unassembled WGS sequence"/>
</dbReference>
<dbReference type="Gene3D" id="3.40.30.10">
    <property type="entry name" value="Glutaredoxin"/>
    <property type="match status" value="1"/>
</dbReference>
<protein>
    <submittedName>
        <fullName evidence="3">Thioredoxin family protein</fullName>
    </submittedName>
</protein>
<dbReference type="EMBL" id="DXEZ01000337">
    <property type="protein sequence ID" value="HIX55760.1"/>
    <property type="molecule type" value="Genomic_DNA"/>
</dbReference>
<evidence type="ECO:0000259" key="2">
    <source>
        <dbReference type="Pfam" id="PF13098"/>
    </source>
</evidence>
<accession>A0A9D1WAR3</accession>
<feature type="domain" description="Thioredoxin-like fold" evidence="2">
    <location>
        <begin position="58"/>
        <end position="159"/>
    </location>
</feature>
<dbReference type="Pfam" id="PF13098">
    <property type="entry name" value="Thioredoxin_2"/>
    <property type="match status" value="1"/>
</dbReference>
<keyword evidence="1" id="KW-0732">Signal</keyword>
<evidence type="ECO:0000313" key="4">
    <source>
        <dbReference type="Proteomes" id="UP000824156"/>
    </source>
</evidence>
<dbReference type="AlphaFoldDB" id="A0A9D1WAR3"/>
<name>A0A9D1WAR3_9SPHI</name>
<proteinExistence type="predicted"/>
<comment type="caution">
    <text evidence="3">The sequence shown here is derived from an EMBL/GenBank/DDBJ whole genome shotgun (WGS) entry which is preliminary data.</text>
</comment>
<reference evidence="3" key="2">
    <citation type="submission" date="2021-04" db="EMBL/GenBank/DDBJ databases">
        <authorList>
            <person name="Gilroy R."/>
        </authorList>
    </citation>
    <scope>NUCLEOTIDE SEQUENCE</scope>
    <source>
        <strain evidence="3">1719</strain>
    </source>
</reference>
<reference evidence="3" key="1">
    <citation type="journal article" date="2021" name="PeerJ">
        <title>Extensive microbial diversity within the chicken gut microbiome revealed by metagenomics and culture.</title>
        <authorList>
            <person name="Gilroy R."/>
            <person name="Ravi A."/>
            <person name="Getino M."/>
            <person name="Pursley I."/>
            <person name="Horton D.L."/>
            <person name="Alikhan N.F."/>
            <person name="Baker D."/>
            <person name="Gharbi K."/>
            <person name="Hall N."/>
            <person name="Watson M."/>
            <person name="Adriaenssens E.M."/>
            <person name="Foster-Nyarko E."/>
            <person name="Jarju S."/>
            <person name="Secka A."/>
            <person name="Antonio M."/>
            <person name="Oren A."/>
            <person name="Chaudhuri R.R."/>
            <person name="La Ragione R."/>
            <person name="Hildebrand F."/>
            <person name="Pallen M.J."/>
        </authorList>
    </citation>
    <scope>NUCLEOTIDE SEQUENCE</scope>
    <source>
        <strain evidence="3">1719</strain>
    </source>
</reference>
<feature type="signal peptide" evidence="1">
    <location>
        <begin position="1"/>
        <end position="24"/>
    </location>
</feature>
<dbReference type="SUPFAM" id="SSF52833">
    <property type="entry name" value="Thioredoxin-like"/>
    <property type="match status" value="1"/>
</dbReference>
<dbReference type="InterPro" id="IPR036249">
    <property type="entry name" value="Thioredoxin-like_sf"/>
</dbReference>
<gene>
    <name evidence="3" type="ORF">H9853_12125</name>
</gene>